<dbReference type="AlphaFoldDB" id="D5BQI8"/>
<dbReference type="Gene3D" id="1.10.10.10">
    <property type="entry name" value="Winged helix-like DNA-binding domain superfamily/Winged helix DNA-binding domain"/>
    <property type="match status" value="1"/>
</dbReference>
<organism evidence="6 7">
    <name type="scientific">Puniceispirillum marinum (strain IMCC1322)</name>
    <dbReference type="NCBI Taxonomy" id="488538"/>
    <lineage>
        <taxon>Bacteria</taxon>
        <taxon>Pseudomonadati</taxon>
        <taxon>Pseudomonadota</taxon>
        <taxon>Alphaproteobacteria</taxon>
        <taxon>Candidatus Puniceispirillales</taxon>
        <taxon>Candidatus Puniceispirillaceae</taxon>
        <taxon>Candidatus Puniceispirillum</taxon>
    </lineage>
</organism>
<evidence type="ECO:0000313" key="7">
    <source>
        <dbReference type="Proteomes" id="UP000007460"/>
    </source>
</evidence>
<evidence type="ECO:0000256" key="1">
    <source>
        <dbReference type="ARBA" id="ARBA00009437"/>
    </source>
</evidence>
<dbReference type="GO" id="GO:0004089">
    <property type="term" value="F:carbonate dehydratase activity"/>
    <property type="evidence" value="ECO:0007669"/>
    <property type="project" value="UniProtKB-EC"/>
</dbReference>
<dbReference type="EMBL" id="CP001751">
    <property type="protein sequence ID" value="ADE40706.1"/>
    <property type="molecule type" value="Genomic_DNA"/>
</dbReference>
<dbReference type="Pfam" id="PF00126">
    <property type="entry name" value="HTH_1"/>
    <property type="match status" value="1"/>
</dbReference>
<dbReference type="InterPro" id="IPR036390">
    <property type="entry name" value="WH_DNA-bd_sf"/>
</dbReference>
<dbReference type="SUPFAM" id="SSF53850">
    <property type="entry name" value="Periplasmic binding protein-like II"/>
    <property type="match status" value="1"/>
</dbReference>
<dbReference type="SUPFAM" id="SSF46785">
    <property type="entry name" value="Winged helix' DNA-binding domain"/>
    <property type="match status" value="1"/>
</dbReference>
<dbReference type="EC" id="4.2.1.1" evidence="6"/>
<dbReference type="PANTHER" id="PTHR30419">
    <property type="entry name" value="HTH-TYPE TRANSCRIPTIONAL REGULATOR YBHD"/>
    <property type="match status" value="1"/>
</dbReference>
<dbReference type="RefSeq" id="WP_013047332.1">
    <property type="nucleotide sequence ID" value="NC_014010.1"/>
</dbReference>
<keyword evidence="7" id="KW-1185">Reference proteome</keyword>
<dbReference type="OrthoDB" id="5297263at2"/>
<accession>D5BQI8</accession>
<dbReference type="InterPro" id="IPR036388">
    <property type="entry name" value="WH-like_DNA-bd_sf"/>
</dbReference>
<dbReference type="GO" id="GO:0005829">
    <property type="term" value="C:cytosol"/>
    <property type="evidence" value="ECO:0007669"/>
    <property type="project" value="TreeGrafter"/>
</dbReference>
<evidence type="ECO:0000256" key="2">
    <source>
        <dbReference type="ARBA" id="ARBA00023015"/>
    </source>
</evidence>
<dbReference type="InterPro" id="IPR005119">
    <property type="entry name" value="LysR_subst-bd"/>
</dbReference>
<reference evidence="6 7" key="1">
    <citation type="journal article" date="2010" name="J. Bacteriol.">
        <title>Complete genome sequence of "Candidatus Puniceispirillum marinum" IMCC1322, a representative of the SAR116 clade in the Alphaproteobacteria.</title>
        <authorList>
            <person name="Oh H.M."/>
            <person name="Kwon K.K."/>
            <person name="Kang I."/>
            <person name="Kang S.G."/>
            <person name="Lee J.H."/>
            <person name="Kim S.J."/>
            <person name="Cho J.C."/>
        </authorList>
    </citation>
    <scope>NUCLEOTIDE SEQUENCE [LARGE SCALE GENOMIC DNA]</scope>
    <source>
        <strain evidence="6 7">IMCC1322</strain>
    </source>
</reference>
<comment type="similarity">
    <text evidence="1">Belongs to the LysR transcriptional regulatory family.</text>
</comment>
<dbReference type="KEGG" id="apb:SAR116_2463"/>
<dbReference type="STRING" id="488538.SAR116_2463"/>
<dbReference type="HOGENOM" id="CLU_039613_6_0_5"/>
<gene>
    <name evidence="6" type="ordered locus">SAR116_2463</name>
</gene>
<keyword evidence="2" id="KW-0805">Transcription regulation</keyword>
<sequence>MRHMTNLRFIDAVAREKSIRKAAEKLAITSTALNRRILQVEDELGQPLFERLPSGVRLNTAGELFVQHVRNQIADLARVQSQISDLTGVRRGHVKIAGGADVLRFFLPELVAHYRGQHNAVTFELLRQYGDAAEASLLSLDADLAFVFAPVRTTDFQVIATARQTVHCLMSASHPLAKKDVIRLRDCIDVPAILPTAKSGVRQLLDVGQMKRNIKMNTIIESDSFEFMQNYLVHEHAISFQIPISLEPGITSNETKLESDIVARPFDIDDVPAGILHIGQLKGRVLPVAAAKFLDNIIHELGQRYPDDFNQ</sequence>
<evidence type="ECO:0000313" key="6">
    <source>
        <dbReference type="EMBL" id="ADE40706.1"/>
    </source>
</evidence>
<dbReference type="Gene3D" id="3.40.190.290">
    <property type="match status" value="1"/>
</dbReference>
<dbReference type="Pfam" id="PF03466">
    <property type="entry name" value="LysR_substrate"/>
    <property type="match status" value="1"/>
</dbReference>
<dbReference type="InterPro" id="IPR000847">
    <property type="entry name" value="LysR_HTH_N"/>
</dbReference>
<evidence type="ECO:0000256" key="4">
    <source>
        <dbReference type="ARBA" id="ARBA00023163"/>
    </source>
</evidence>
<dbReference type="eggNOG" id="COG0583">
    <property type="taxonomic scope" value="Bacteria"/>
</dbReference>
<dbReference type="PROSITE" id="PS50931">
    <property type="entry name" value="HTH_LYSR"/>
    <property type="match status" value="1"/>
</dbReference>
<keyword evidence="3" id="KW-0238">DNA-binding</keyword>
<protein>
    <submittedName>
        <fullName evidence="6">Transcriptional regulator, substrate-binding of LysR family protein</fullName>
        <ecNumber evidence="6">4.2.1.1</ecNumber>
    </submittedName>
</protein>
<proteinExistence type="inferred from homology"/>
<keyword evidence="4" id="KW-0804">Transcription</keyword>
<feature type="domain" description="HTH lysR-type" evidence="5">
    <location>
        <begin position="1"/>
        <end position="59"/>
    </location>
</feature>
<evidence type="ECO:0000259" key="5">
    <source>
        <dbReference type="PROSITE" id="PS50931"/>
    </source>
</evidence>
<dbReference type="GO" id="GO:0003700">
    <property type="term" value="F:DNA-binding transcription factor activity"/>
    <property type="evidence" value="ECO:0007669"/>
    <property type="project" value="InterPro"/>
</dbReference>
<dbReference type="GO" id="GO:0003677">
    <property type="term" value="F:DNA binding"/>
    <property type="evidence" value="ECO:0007669"/>
    <property type="project" value="UniProtKB-KW"/>
</dbReference>
<keyword evidence="6" id="KW-0456">Lyase</keyword>
<dbReference type="InterPro" id="IPR050950">
    <property type="entry name" value="HTH-type_LysR_regulators"/>
</dbReference>
<name>D5BQI8_PUNMI</name>
<dbReference type="Proteomes" id="UP000007460">
    <property type="component" value="Chromosome"/>
</dbReference>
<evidence type="ECO:0000256" key="3">
    <source>
        <dbReference type="ARBA" id="ARBA00023125"/>
    </source>
</evidence>